<dbReference type="Pfam" id="PF13577">
    <property type="entry name" value="SnoaL_4"/>
    <property type="match status" value="1"/>
</dbReference>
<protein>
    <submittedName>
        <fullName evidence="2">Nuclear transport factor 2 family protein</fullName>
    </submittedName>
</protein>
<dbReference type="OrthoDB" id="7605094at2"/>
<feature type="domain" description="SnoaL-like" evidence="1">
    <location>
        <begin position="16"/>
        <end position="137"/>
    </location>
</feature>
<reference evidence="2 3" key="1">
    <citation type="submission" date="2018-12" db="EMBL/GenBank/DDBJ databases">
        <title>three novel Halomonas strain isolated from plants.</title>
        <authorList>
            <person name="Sun C."/>
        </authorList>
    </citation>
    <scope>NUCLEOTIDE SEQUENCE [LARGE SCALE GENOMIC DNA]</scope>
    <source>
        <strain evidence="2 3">RC</strain>
    </source>
</reference>
<accession>A0A433L8A7</accession>
<dbReference type="SUPFAM" id="SSF54427">
    <property type="entry name" value="NTF2-like"/>
    <property type="match status" value="1"/>
</dbReference>
<evidence type="ECO:0000259" key="1">
    <source>
        <dbReference type="Pfam" id="PF13577"/>
    </source>
</evidence>
<evidence type="ECO:0000313" key="3">
    <source>
        <dbReference type="Proteomes" id="UP000286912"/>
    </source>
</evidence>
<dbReference type="InterPro" id="IPR037401">
    <property type="entry name" value="SnoaL-like"/>
</dbReference>
<comment type="caution">
    <text evidence="2">The sequence shown here is derived from an EMBL/GenBank/DDBJ whole genome shotgun (WGS) entry which is preliminary data.</text>
</comment>
<gene>
    <name evidence="2" type="ORF">ELY37_16970</name>
</gene>
<proteinExistence type="predicted"/>
<dbReference type="CDD" id="cd00531">
    <property type="entry name" value="NTF2_like"/>
    <property type="match status" value="1"/>
</dbReference>
<organism evidence="2 3">
    <name type="scientific">Vreelandella populi</name>
    <dbReference type="NCBI Taxonomy" id="2498858"/>
    <lineage>
        <taxon>Bacteria</taxon>
        <taxon>Pseudomonadati</taxon>
        <taxon>Pseudomonadota</taxon>
        <taxon>Gammaproteobacteria</taxon>
        <taxon>Oceanospirillales</taxon>
        <taxon>Halomonadaceae</taxon>
        <taxon>Vreelandella</taxon>
    </lineage>
</organism>
<dbReference type="Proteomes" id="UP000286912">
    <property type="component" value="Unassembled WGS sequence"/>
</dbReference>
<keyword evidence="3" id="KW-1185">Reference proteome</keyword>
<dbReference type="Gene3D" id="3.10.450.50">
    <property type="match status" value="1"/>
</dbReference>
<evidence type="ECO:0000313" key="2">
    <source>
        <dbReference type="EMBL" id="RUR43402.1"/>
    </source>
</evidence>
<dbReference type="RefSeq" id="WP_126981984.1">
    <property type="nucleotide sequence ID" value="NZ_RZHD01000010.1"/>
</dbReference>
<name>A0A433L8A7_9GAMM</name>
<dbReference type="EMBL" id="RZHD01000010">
    <property type="protein sequence ID" value="RUR43402.1"/>
    <property type="molecule type" value="Genomic_DNA"/>
</dbReference>
<sequence length="160" mass="18049">MPTPETMLTALDRLVIESEIRRLLAAYAHNIDFGKVDANAELLAHAQFKVIDTYVTGRDDIANFLRTNLQYHVDETPRTWHSVSNVLIDIKSATSASAVSYFTVHQELPGFPLQPIVTGRYVDTFELHDGAWRYASREVEPRLFGDISRHVAVPIEQAAK</sequence>
<dbReference type="AlphaFoldDB" id="A0A433L8A7"/>
<dbReference type="InterPro" id="IPR032710">
    <property type="entry name" value="NTF2-like_dom_sf"/>
</dbReference>